<protein>
    <submittedName>
        <fullName evidence="2">Uncharacterized protein</fullName>
    </submittedName>
</protein>
<proteinExistence type="predicted"/>
<sequence>MVKFLYSATASVYFNCVIVISIIIFDKDIKTIDYVYSKTVKTCLKFVIEKVKNLKSKQYVNYNFRIR</sequence>
<dbReference type="AlphaFoldDB" id="A0AB33KV62"/>
<dbReference type="EMBL" id="AP035888">
    <property type="protein sequence ID" value="BFP67498.1"/>
    <property type="molecule type" value="Genomic_DNA"/>
</dbReference>
<name>A0AB33KV62_9FLAO</name>
<keyword evidence="1" id="KW-1133">Transmembrane helix</keyword>
<keyword evidence="1" id="KW-0812">Transmembrane</keyword>
<organism evidence="2">
    <name type="scientific">Tenacibaculum sp. Pbs-1</name>
    <dbReference type="NCBI Taxonomy" id="3238748"/>
    <lineage>
        <taxon>Bacteria</taxon>
        <taxon>Pseudomonadati</taxon>
        <taxon>Bacteroidota</taxon>
        <taxon>Flavobacteriia</taxon>
        <taxon>Flavobacteriales</taxon>
        <taxon>Flavobacteriaceae</taxon>
        <taxon>Tenacibaculum</taxon>
    </lineage>
</organism>
<feature type="transmembrane region" description="Helical" evidence="1">
    <location>
        <begin position="6"/>
        <end position="25"/>
    </location>
</feature>
<evidence type="ECO:0000313" key="2">
    <source>
        <dbReference type="EMBL" id="BFP67498.1"/>
    </source>
</evidence>
<gene>
    <name evidence="2" type="ORF">Pbs1_08410</name>
</gene>
<evidence type="ECO:0000256" key="1">
    <source>
        <dbReference type="SAM" id="Phobius"/>
    </source>
</evidence>
<reference evidence="2" key="1">
    <citation type="submission" date="2024-08" db="EMBL/GenBank/DDBJ databases">
        <title>Whole genome sequence of Tenacibaculum sp. strain pbs-1 associated with black-spot shell disease in Akoya pearl oysters.</title>
        <authorList>
            <person name="Sakatoku A."/>
            <person name="Suzuki T."/>
            <person name="Hatano K."/>
            <person name="Seki M."/>
            <person name="Tanaka D."/>
            <person name="Nakamura S."/>
            <person name="Suzuki N."/>
            <person name="Isshiki T."/>
        </authorList>
    </citation>
    <scope>NUCLEOTIDE SEQUENCE</scope>
    <source>
        <strain evidence="2">Pbs-1</strain>
    </source>
</reference>
<accession>A0AB33KV62</accession>
<keyword evidence="1" id="KW-0472">Membrane</keyword>